<comment type="caution">
    <text evidence="1">The sequence shown here is derived from an EMBL/GenBank/DDBJ whole genome shotgun (WGS) entry which is preliminary data.</text>
</comment>
<gene>
    <name evidence="1" type="ORF">C7389_1096</name>
</gene>
<evidence type="ECO:0000313" key="1">
    <source>
        <dbReference type="EMBL" id="TDN50317.1"/>
    </source>
</evidence>
<dbReference type="InterPro" id="IPR036249">
    <property type="entry name" value="Thioredoxin-like_sf"/>
</dbReference>
<dbReference type="Gene3D" id="3.40.30.10">
    <property type="entry name" value="Glutaredoxin"/>
    <property type="match status" value="1"/>
</dbReference>
<proteinExistence type="predicted"/>
<dbReference type="Proteomes" id="UP000295129">
    <property type="component" value="Unassembled WGS sequence"/>
</dbReference>
<name>A0A4R6DYA4_9RHOO</name>
<keyword evidence="2" id="KW-1185">Reference proteome</keyword>
<dbReference type="SUPFAM" id="SSF52833">
    <property type="entry name" value="Thioredoxin-like"/>
    <property type="match status" value="1"/>
</dbReference>
<organism evidence="1 2">
    <name type="scientific">Azoarcus indigens</name>
    <dbReference type="NCBI Taxonomy" id="29545"/>
    <lineage>
        <taxon>Bacteria</taxon>
        <taxon>Pseudomonadati</taxon>
        <taxon>Pseudomonadota</taxon>
        <taxon>Betaproteobacteria</taxon>
        <taxon>Rhodocyclales</taxon>
        <taxon>Zoogloeaceae</taxon>
        <taxon>Azoarcus</taxon>
    </lineage>
</organism>
<dbReference type="AlphaFoldDB" id="A0A4R6DYA4"/>
<accession>A0A4R6DYA4</accession>
<dbReference type="EMBL" id="SNVV01000009">
    <property type="protein sequence ID" value="TDN50317.1"/>
    <property type="molecule type" value="Genomic_DNA"/>
</dbReference>
<dbReference type="RefSeq" id="WP_162851720.1">
    <property type="nucleotide sequence ID" value="NZ_SNVV01000009.1"/>
</dbReference>
<evidence type="ECO:0000313" key="2">
    <source>
        <dbReference type="Proteomes" id="UP000295129"/>
    </source>
</evidence>
<reference evidence="1 2" key="1">
    <citation type="submission" date="2019-03" db="EMBL/GenBank/DDBJ databases">
        <title>Genomic Encyclopedia of Type Strains, Phase IV (KMG-IV): sequencing the most valuable type-strain genomes for metagenomic binning, comparative biology and taxonomic classification.</title>
        <authorList>
            <person name="Goeker M."/>
        </authorList>
    </citation>
    <scope>NUCLEOTIDE SEQUENCE [LARGE SCALE GENOMIC DNA]</scope>
    <source>
        <strain evidence="1 2">DSM 12121</strain>
    </source>
</reference>
<sequence>MKQTARPGETVASGFAPIVRKLAWILACVPAALAAAPSLPPATDFNRDAAALHAEGRVLVVLYSRSDCHWCEQARAYLAPMDDEAATRGLARYRQIDIDSDRTLTGFDGRATTHRAFAAQRAVRLAPTVAFYAPDGSLLGENIVGMRLPDFYGQYLADALHAAATRLHRTEH</sequence>
<protein>
    <submittedName>
        <fullName evidence="1">Glutaredoxin-like protein DUF836</fullName>
    </submittedName>
</protein>